<evidence type="ECO:0000256" key="1">
    <source>
        <dbReference type="SAM" id="MobiDB-lite"/>
    </source>
</evidence>
<evidence type="ECO:0008006" key="4">
    <source>
        <dbReference type="Google" id="ProtNLM"/>
    </source>
</evidence>
<protein>
    <recommendedName>
        <fullName evidence="4">RelA/SpoT domain-containing protein</fullName>
    </recommendedName>
</protein>
<dbReference type="AlphaFoldDB" id="A0A7T5R1R3"/>
<gene>
    <name evidence="2" type="ORF">HYS17_10675</name>
</gene>
<feature type="compositionally biased region" description="Polar residues" evidence="1">
    <location>
        <begin position="1"/>
        <end position="14"/>
    </location>
</feature>
<accession>A0A7T5R1R3</accession>
<feature type="region of interest" description="Disordered" evidence="1">
    <location>
        <begin position="1"/>
        <end position="20"/>
    </location>
</feature>
<reference evidence="2 3" key="1">
    <citation type="submission" date="2020-07" db="EMBL/GenBank/DDBJ databases">
        <title>Huge and variable diversity of episymbiotic CPR bacteria and DPANN archaea in groundwater ecosystems.</title>
        <authorList>
            <person name="He C.Y."/>
            <person name="Keren R."/>
            <person name="Whittaker M."/>
            <person name="Farag I.F."/>
            <person name="Doudna J."/>
            <person name="Cate J.H.D."/>
            <person name="Banfield J.F."/>
        </authorList>
    </citation>
    <scope>NUCLEOTIDE SEQUENCE [LARGE SCALE GENOMIC DNA]</scope>
    <source>
        <strain evidence="2">NC_groundwater_70_Ag_B-0.1um_54_66</strain>
    </source>
</reference>
<evidence type="ECO:0000313" key="3">
    <source>
        <dbReference type="Proteomes" id="UP000595362"/>
    </source>
</evidence>
<dbReference type="Proteomes" id="UP000595362">
    <property type="component" value="Chromosome"/>
</dbReference>
<proteinExistence type="predicted"/>
<sequence length="286" mass="32583">MSQDMRLIHSTTEYPQFKSGRRSLSEEWAAAAKGEPPQQAAHDPAILFADAQIIQKDAESLTRRIARALGGFAEMGPEKDLYRVLAKFNGKEDGKDPSFNCDFSRSRVLLRNKSQIRRAIDMFATPGQIELKDGTRIMVREVENNFTCLNKRKAGLANMDVKVTFEFTTAEGERSFHHHELQFIPADAKADYERSHEVYKRKRVAQIYRDGADNALAICGPSEAEGWSKKWRQYDAQIQSAQVERWSIHMGVRERLGLDELIGYQPCNSCKVKKLENQGPNLYVVQ</sequence>
<name>A0A7T5R1R3_9BACT</name>
<dbReference type="EMBL" id="CP066681">
    <property type="protein sequence ID" value="QQG35948.1"/>
    <property type="molecule type" value="Genomic_DNA"/>
</dbReference>
<evidence type="ECO:0000313" key="2">
    <source>
        <dbReference type="EMBL" id="QQG35948.1"/>
    </source>
</evidence>
<organism evidence="2 3">
    <name type="scientific">Micavibrio aeruginosavorus</name>
    <dbReference type="NCBI Taxonomy" id="349221"/>
    <lineage>
        <taxon>Bacteria</taxon>
        <taxon>Pseudomonadati</taxon>
        <taxon>Bdellovibrionota</taxon>
        <taxon>Bdellovibrionia</taxon>
        <taxon>Bdellovibrionales</taxon>
        <taxon>Pseudobdellovibrionaceae</taxon>
        <taxon>Micavibrio</taxon>
    </lineage>
</organism>